<name>A0A0B3S282_9RHOB</name>
<dbReference type="InterPro" id="IPR000847">
    <property type="entry name" value="LysR_HTH_N"/>
</dbReference>
<evidence type="ECO:0000256" key="3">
    <source>
        <dbReference type="ARBA" id="ARBA00023125"/>
    </source>
</evidence>
<dbReference type="STRING" id="561184.SAMN05216376_11146"/>
<dbReference type="AlphaFoldDB" id="A0A0B3S282"/>
<keyword evidence="4" id="KW-0804">Transcription</keyword>
<protein>
    <submittedName>
        <fullName evidence="6">LysR family transcriptional regulator</fullName>
    </submittedName>
</protein>
<accession>A0A0B3S282</accession>
<dbReference type="Gene3D" id="1.10.10.10">
    <property type="entry name" value="Winged helix-like DNA-binding domain superfamily/Winged helix DNA-binding domain"/>
    <property type="match status" value="1"/>
</dbReference>
<dbReference type="Proteomes" id="UP000030960">
    <property type="component" value="Unassembled WGS sequence"/>
</dbReference>
<dbReference type="PRINTS" id="PR00039">
    <property type="entry name" value="HTHLYSR"/>
</dbReference>
<feature type="domain" description="HTH lysR-type" evidence="5">
    <location>
        <begin position="1"/>
        <end position="58"/>
    </location>
</feature>
<dbReference type="PANTHER" id="PTHR30427">
    <property type="entry name" value="TRANSCRIPTIONAL ACTIVATOR PROTEIN LYSR"/>
    <property type="match status" value="1"/>
</dbReference>
<dbReference type="GO" id="GO:0043565">
    <property type="term" value="F:sequence-specific DNA binding"/>
    <property type="evidence" value="ECO:0007669"/>
    <property type="project" value="TreeGrafter"/>
</dbReference>
<evidence type="ECO:0000313" key="7">
    <source>
        <dbReference type="Proteomes" id="UP000030960"/>
    </source>
</evidence>
<dbReference type="InterPro" id="IPR005119">
    <property type="entry name" value="LysR_subst-bd"/>
</dbReference>
<dbReference type="SUPFAM" id="SSF53850">
    <property type="entry name" value="Periplasmic binding protein-like II"/>
    <property type="match status" value="1"/>
</dbReference>
<organism evidence="6 7">
    <name type="scientific">Mameliella alba</name>
    <dbReference type="NCBI Taxonomy" id="561184"/>
    <lineage>
        <taxon>Bacteria</taxon>
        <taxon>Pseudomonadati</taxon>
        <taxon>Pseudomonadota</taxon>
        <taxon>Alphaproteobacteria</taxon>
        <taxon>Rhodobacterales</taxon>
        <taxon>Roseobacteraceae</taxon>
        <taxon>Mameliella</taxon>
    </lineage>
</organism>
<evidence type="ECO:0000256" key="2">
    <source>
        <dbReference type="ARBA" id="ARBA00023015"/>
    </source>
</evidence>
<comment type="similarity">
    <text evidence="1">Belongs to the LysR transcriptional regulatory family.</text>
</comment>
<dbReference type="Pfam" id="PF03466">
    <property type="entry name" value="LysR_substrate"/>
    <property type="match status" value="1"/>
</dbReference>
<dbReference type="RefSeq" id="WP_043145640.1">
    <property type="nucleotide sequence ID" value="NZ_JSUQ01000022.1"/>
</dbReference>
<dbReference type="EMBL" id="JSUQ01000022">
    <property type="protein sequence ID" value="KHQ50786.1"/>
    <property type="molecule type" value="Genomic_DNA"/>
</dbReference>
<dbReference type="PROSITE" id="PS50931">
    <property type="entry name" value="HTH_LYSR"/>
    <property type="match status" value="1"/>
</dbReference>
<evidence type="ECO:0000256" key="1">
    <source>
        <dbReference type="ARBA" id="ARBA00009437"/>
    </source>
</evidence>
<dbReference type="GO" id="GO:0010628">
    <property type="term" value="P:positive regulation of gene expression"/>
    <property type="evidence" value="ECO:0007669"/>
    <property type="project" value="TreeGrafter"/>
</dbReference>
<dbReference type="SUPFAM" id="SSF46785">
    <property type="entry name" value="Winged helix' DNA-binding domain"/>
    <property type="match status" value="1"/>
</dbReference>
<keyword evidence="2" id="KW-0805">Transcription regulation</keyword>
<dbReference type="GO" id="GO:0003700">
    <property type="term" value="F:DNA-binding transcription factor activity"/>
    <property type="evidence" value="ECO:0007669"/>
    <property type="project" value="InterPro"/>
</dbReference>
<evidence type="ECO:0000313" key="6">
    <source>
        <dbReference type="EMBL" id="KHQ50786.1"/>
    </source>
</evidence>
<keyword evidence="3" id="KW-0238">DNA-binding</keyword>
<comment type="caution">
    <text evidence="6">The sequence shown here is derived from an EMBL/GenBank/DDBJ whole genome shotgun (WGS) entry which is preliminary data.</text>
</comment>
<evidence type="ECO:0000259" key="5">
    <source>
        <dbReference type="PROSITE" id="PS50931"/>
    </source>
</evidence>
<gene>
    <name evidence="6" type="ORF">OA50_04710</name>
</gene>
<evidence type="ECO:0000256" key="4">
    <source>
        <dbReference type="ARBA" id="ARBA00023163"/>
    </source>
</evidence>
<proteinExistence type="inferred from homology"/>
<sequence length="320" mass="34938">MDLRHLEVFDAIMRSGSVSAAARELGITQSAVSRILGRFETRLGFDLFTRANGRLTPTRQANAVLAQARGILEAVSRLEVMSTRAAAPSPELVFVTVPSLSYGLVPSVLGAFSSRKPDVRFGFDVRTTEAAIDVMVRREAEFAVVALPVSHPTLQVTPLFRTVSCAVMRHDHPLAKTSLVRPADLAGEKMIFLLRRQPTRQLIEDAFSRERLTPDIRIETSNVATACRCAAEGLGVAVVNGMMAGYTATSELAIRPFEPRVHHTVALVEQAGRDRSPDTQTFVDCLLSEVRAKFETLGLPLEILADSAHSDPEYPFTVPS</sequence>
<dbReference type="InterPro" id="IPR036388">
    <property type="entry name" value="WH-like_DNA-bd_sf"/>
</dbReference>
<dbReference type="Pfam" id="PF00126">
    <property type="entry name" value="HTH_1"/>
    <property type="match status" value="1"/>
</dbReference>
<dbReference type="OrthoDB" id="8479870at2"/>
<dbReference type="InterPro" id="IPR036390">
    <property type="entry name" value="WH_DNA-bd_sf"/>
</dbReference>
<dbReference type="PANTHER" id="PTHR30427:SF1">
    <property type="entry name" value="TRANSCRIPTIONAL ACTIVATOR PROTEIN LYSR"/>
    <property type="match status" value="1"/>
</dbReference>
<keyword evidence="7" id="KW-1185">Reference proteome</keyword>
<dbReference type="Gene3D" id="3.40.190.290">
    <property type="match status" value="1"/>
</dbReference>
<reference evidence="6 7" key="1">
    <citation type="submission" date="2014-10" db="EMBL/GenBank/DDBJ databases">
        <title>Genome sequence of Ponticoccus sp. strain UMTAT08 isolated from clonal culture of toxic dinoflagellate Alexandrium tamiyavanichii.</title>
        <authorList>
            <person name="Gan H.Y."/>
            <person name="Muhd D.-D."/>
            <person name="Mohd Noor M.E."/>
            <person name="Yeong Y.S."/>
            <person name="Usup G."/>
        </authorList>
    </citation>
    <scope>NUCLEOTIDE SEQUENCE [LARGE SCALE GENOMIC DNA]</scope>
    <source>
        <strain evidence="6 7">UMTAT08</strain>
    </source>
</reference>